<evidence type="ECO:0000259" key="10">
    <source>
        <dbReference type="Pfam" id="PF00768"/>
    </source>
</evidence>
<feature type="active site" evidence="7">
    <location>
        <position position="117"/>
    </location>
</feature>
<evidence type="ECO:0000256" key="9">
    <source>
        <dbReference type="RuleBase" id="RU004016"/>
    </source>
</evidence>
<dbReference type="GO" id="GO:0008360">
    <property type="term" value="P:regulation of cell shape"/>
    <property type="evidence" value="ECO:0007669"/>
    <property type="project" value="UniProtKB-KW"/>
</dbReference>
<dbReference type="GO" id="GO:0009002">
    <property type="term" value="F:serine-type D-Ala-D-Ala carboxypeptidase activity"/>
    <property type="evidence" value="ECO:0007669"/>
    <property type="project" value="InterPro"/>
</dbReference>
<reference evidence="11 12" key="1">
    <citation type="submission" date="2020-07" db="EMBL/GenBank/DDBJ databases">
        <title>A new beta-1,3-glucan-decomposing anaerobic bacterium isolated from anoxic soil subjected to biological soil disinfestation.</title>
        <authorList>
            <person name="Ueki A."/>
            <person name="Tonouchi A."/>
        </authorList>
    </citation>
    <scope>NUCLEOTIDE SEQUENCE [LARGE SCALE GENOMIC DNA]</scope>
    <source>
        <strain evidence="11 12">TW1</strain>
    </source>
</reference>
<name>A0A6V8SHI9_9CLOT</name>
<evidence type="ECO:0000256" key="5">
    <source>
        <dbReference type="ARBA" id="ARBA00022984"/>
    </source>
</evidence>
<keyword evidence="5" id="KW-0573">Peptidoglycan synthesis</keyword>
<evidence type="ECO:0000256" key="3">
    <source>
        <dbReference type="ARBA" id="ARBA00022801"/>
    </source>
</evidence>
<dbReference type="Gene3D" id="3.40.710.10">
    <property type="entry name" value="DD-peptidase/beta-lactamase superfamily"/>
    <property type="match status" value="1"/>
</dbReference>
<feature type="active site" description="Proton acceptor" evidence="7">
    <location>
        <position position="65"/>
    </location>
</feature>
<comment type="caution">
    <text evidence="11">The sequence shown here is derived from an EMBL/GenBank/DDBJ whole genome shotgun (WGS) entry which is preliminary data.</text>
</comment>
<gene>
    <name evidence="11" type="ORF">bsdtw1_02782</name>
</gene>
<dbReference type="SUPFAM" id="SSF56601">
    <property type="entry name" value="beta-lactamase/transpeptidase-like"/>
    <property type="match status" value="1"/>
</dbReference>
<dbReference type="Pfam" id="PF00768">
    <property type="entry name" value="Peptidase_S11"/>
    <property type="match status" value="1"/>
</dbReference>
<comment type="similarity">
    <text evidence="1 9">Belongs to the peptidase S11 family.</text>
</comment>
<dbReference type="GO" id="GO:0006508">
    <property type="term" value="P:proteolysis"/>
    <property type="evidence" value="ECO:0007669"/>
    <property type="project" value="InterPro"/>
</dbReference>
<keyword evidence="3" id="KW-0378">Hydrolase</keyword>
<dbReference type="Proteomes" id="UP000580568">
    <property type="component" value="Unassembled WGS sequence"/>
</dbReference>
<dbReference type="GO" id="GO:0009252">
    <property type="term" value="P:peptidoglycan biosynthetic process"/>
    <property type="evidence" value="ECO:0007669"/>
    <property type="project" value="UniProtKB-KW"/>
</dbReference>
<dbReference type="EMBL" id="BLZR01000001">
    <property type="protein sequence ID" value="GFP76679.1"/>
    <property type="molecule type" value="Genomic_DNA"/>
</dbReference>
<accession>A0A6V8SHI9</accession>
<dbReference type="GO" id="GO:0071555">
    <property type="term" value="P:cell wall organization"/>
    <property type="evidence" value="ECO:0007669"/>
    <property type="project" value="UniProtKB-KW"/>
</dbReference>
<dbReference type="PANTHER" id="PTHR21581:SF33">
    <property type="entry name" value="D-ALANYL-D-ALANINE CARBOXYPEPTIDASE DACB"/>
    <property type="match status" value="1"/>
</dbReference>
<keyword evidence="6" id="KW-0961">Cell wall biogenesis/degradation</keyword>
<keyword evidence="2" id="KW-0732">Signal</keyword>
<feature type="domain" description="Peptidase S11 D-alanyl-D-alanine carboxypeptidase A N-terminal" evidence="10">
    <location>
        <begin position="34"/>
        <end position="251"/>
    </location>
</feature>
<dbReference type="InterPro" id="IPR012338">
    <property type="entry name" value="Beta-lactam/transpept-like"/>
</dbReference>
<protein>
    <recommendedName>
        <fullName evidence="10">Peptidase S11 D-alanyl-D-alanine carboxypeptidase A N-terminal domain-containing protein</fullName>
    </recommendedName>
</protein>
<proteinExistence type="inferred from homology"/>
<evidence type="ECO:0000256" key="7">
    <source>
        <dbReference type="PIRSR" id="PIRSR618044-1"/>
    </source>
</evidence>
<feature type="active site" description="Acyl-ester intermediate" evidence="7">
    <location>
        <position position="62"/>
    </location>
</feature>
<dbReference type="AlphaFoldDB" id="A0A6V8SHI9"/>
<evidence type="ECO:0000256" key="6">
    <source>
        <dbReference type="ARBA" id="ARBA00023316"/>
    </source>
</evidence>
<evidence type="ECO:0000313" key="11">
    <source>
        <dbReference type="EMBL" id="GFP76679.1"/>
    </source>
</evidence>
<evidence type="ECO:0000256" key="4">
    <source>
        <dbReference type="ARBA" id="ARBA00022960"/>
    </source>
</evidence>
<evidence type="ECO:0000313" key="12">
    <source>
        <dbReference type="Proteomes" id="UP000580568"/>
    </source>
</evidence>
<dbReference type="PANTHER" id="PTHR21581">
    <property type="entry name" value="D-ALANYL-D-ALANINE CARBOXYPEPTIDASE"/>
    <property type="match status" value="1"/>
</dbReference>
<keyword evidence="4" id="KW-0133">Cell shape</keyword>
<dbReference type="InterPro" id="IPR018044">
    <property type="entry name" value="Peptidase_S11"/>
</dbReference>
<keyword evidence="12" id="KW-1185">Reference proteome</keyword>
<evidence type="ECO:0000256" key="2">
    <source>
        <dbReference type="ARBA" id="ARBA00022729"/>
    </source>
</evidence>
<evidence type="ECO:0000256" key="1">
    <source>
        <dbReference type="ARBA" id="ARBA00007164"/>
    </source>
</evidence>
<dbReference type="PRINTS" id="PR00725">
    <property type="entry name" value="DADACBPTASE1"/>
</dbReference>
<organism evidence="11 12">
    <name type="scientific">Clostridium fungisolvens</name>
    <dbReference type="NCBI Taxonomy" id="1604897"/>
    <lineage>
        <taxon>Bacteria</taxon>
        <taxon>Bacillati</taxon>
        <taxon>Bacillota</taxon>
        <taxon>Clostridia</taxon>
        <taxon>Eubacteriales</taxon>
        <taxon>Clostridiaceae</taxon>
        <taxon>Clostridium</taxon>
    </lineage>
</organism>
<evidence type="ECO:0000256" key="8">
    <source>
        <dbReference type="PIRSR" id="PIRSR618044-2"/>
    </source>
</evidence>
<feature type="binding site" evidence="8">
    <location>
        <position position="222"/>
    </location>
    <ligand>
        <name>substrate</name>
    </ligand>
</feature>
<dbReference type="InterPro" id="IPR001967">
    <property type="entry name" value="Peptidase_S11_N"/>
</dbReference>
<sequence length="342" mass="37873">MKIKKGISYFLSFLLISLLIGNNITVYGKDLTPSARYVLAMDRNSKQVLYSKNGYMPVPMASTTKIMTALITLQNKNLDEKVVISKNAASIRGSTVGFRSGEQISIHELVFGLMTRSGNDAAIALAEAQAGSVENFAKVMSSFATSLGLMDAHFESPHGLDSQNHYSSAYDMALLTSVAMQNEKFREIAAVKELRKEKYGFTRDYTNINKILHRIPEANGVKTGYTGQAGKCLVSSVNLNGRDIIIVVFNCPDRWEATEKVYNYIKENYDFHSVAVSEAIGKEVVEKNGYNPESKIDFVVPKGKTYKIDYTDFCNKKGEIGGKVTVVDSDGNEVVKKYVNKK</sequence>